<comment type="caution">
    <text evidence="2">The sequence shown here is derived from an EMBL/GenBank/DDBJ whole genome shotgun (WGS) entry which is preliminary data.</text>
</comment>
<keyword evidence="3" id="KW-1185">Reference proteome</keyword>
<reference evidence="2 3" key="1">
    <citation type="submission" date="2018-11" db="EMBL/GenBank/DDBJ databases">
        <title>Genome sequencing of Lautropia sp. KCOM 2505 (= ChDC F240).</title>
        <authorList>
            <person name="Kook J.-K."/>
            <person name="Park S.-N."/>
            <person name="Lim Y.K."/>
        </authorList>
    </citation>
    <scope>NUCLEOTIDE SEQUENCE [LARGE SCALE GENOMIC DNA]</scope>
    <source>
        <strain evidence="2 3">KCOM 2505</strain>
    </source>
</reference>
<organism evidence="2 3">
    <name type="scientific">Lautropia dentalis</name>
    <dbReference type="NCBI Taxonomy" id="2490857"/>
    <lineage>
        <taxon>Bacteria</taxon>
        <taxon>Pseudomonadati</taxon>
        <taxon>Pseudomonadota</taxon>
        <taxon>Betaproteobacteria</taxon>
        <taxon>Burkholderiales</taxon>
        <taxon>Burkholderiaceae</taxon>
        <taxon>Lautropia</taxon>
    </lineage>
</organism>
<dbReference type="GO" id="GO:0006313">
    <property type="term" value="P:DNA transposition"/>
    <property type="evidence" value="ECO:0007669"/>
    <property type="project" value="InterPro"/>
</dbReference>
<accession>A0A3R8LNC0</accession>
<dbReference type="InterPro" id="IPR002559">
    <property type="entry name" value="Transposase_11"/>
</dbReference>
<dbReference type="GO" id="GO:0003677">
    <property type="term" value="F:DNA binding"/>
    <property type="evidence" value="ECO:0007669"/>
    <property type="project" value="InterPro"/>
</dbReference>
<gene>
    <name evidence="2" type="ORF">EHV23_01680</name>
</gene>
<name>A0A3R8LNC0_9BURK</name>
<dbReference type="Pfam" id="PF01609">
    <property type="entry name" value="DDE_Tnp_1"/>
    <property type="match status" value="1"/>
</dbReference>
<dbReference type="Proteomes" id="UP000270261">
    <property type="component" value="Unassembled WGS sequence"/>
</dbReference>
<sequence>MFIMDRLQCISKGKAQQRYEFGVKTSIVCTHRQGLVVGARTFAGNPYDGHVLNAQLEQTGILLQDVGRRPREVIVDLGYRGVDQDNPDVKILHRGRSKSMTKRQRKWVRRRQAIEPLIGHLSQS</sequence>
<feature type="domain" description="Transposase IS4-like" evidence="1">
    <location>
        <begin position="12"/>
        <end position="83"/>
    </location>
</feature>
<evidence type="ECO:0000313" key="2">
    <source>
        <dbReference type="EMBL" id="RRN45000.1"/>
    </source>
</evidence>
<evidence type="ECO:0000313" key="3">
    <source>
        <dbReference type="Proteomes" id="UP000270261"/>
    </source>
</evidence>
<dbReference type="PANTHER" id="PTHR33803">
    <property type="entry name" value="IS1478 TRANSPOSASE"/>
    <property type="match status" value="1"/>
</dbReference>
<dbReference type="AlphaFoldDB" id="A0A3R8LNC0"/>
<dbReference type="PANTHER" id="PTHR33803:SF3">
    <property type="entry name" value="BLL1974 PROTEIN"/>
    <property type="match status" value="1"/>
</dbReference>
<protein>
    <recommendedName>
        <fullName evidence="1">Transposase IS4-like domain-containing protein</fullName>
    </recommendedName>
</protein>
<dbReference type="EMBL" id="RRUE01000001">
    <property type="protein sequence ID" value="RRN45000.1"/>
    <property type="molecule type" value="Genomic_DNA"/>
</dbReference>
<dbReference type="GO" id="GO:0004803">
    <property type="term" value="F:transposase activity"/>
    <property type="evidence" value="ECO:0007669"/>
    <property type="project" value="InterPro"/>
</dbReference>
<evidence type="ECO:0000259" key="1">
    <source>
        <dbReference type="Pfam" id="PF01609"/>
    </source>
</evidence>
<proteinExistence type="predicted"/>